<evidence type="ECO:0000256" key="2">
    <source>
        <dbReference type="ARBA" id="ARBA00022741"/>
    </source>
</evidence>
<dbReference type="Pfam" id="PF13732">
    <property type="entry name" value="DrrA1-3_C"/>
    <property type="match status" value="1"/>
</dbReference>
<organism evidence="5 6">
    <name type="scientific">Paenibacillus larvae</name>
    <dbReference type="NCBI Taxonomy" id="1464"/>
    <lineage>
        <taxon>Bacteria</taxon>
        <taxon>Bacillati</taxon>
        <taxon>Bacillota</taxon>
        <taxon>Bacilli</taxon>
        <taxon>Bacillales</taxon>
        <taxon>Paenibacillaceae</taxon>
        <taxon>Paenibacillus</taxon>
    </lineage>
</organism>
<accession>A0AAP5JV66</accession>
<dbReference type="Pfam" id="PF00005">
    <property type="entry name" value="ABC_tran"/>
    <property type="match status" value="1"/>
</dbReference>
<dbReference type="SMART" id="SM00382">
    <property type="entry name" value="AAA"/>
    <property type="match status" value="1"/>
</dbReference>
<proteinExistence type="predicted"/>
<keyword evidence="1" id="KW-0813">Transport</keyword>
<dbReference type="InterPro" id="IPR003439">
    <property type="entry name" value="ABC_transporter-like_ATP-bd"/>
</dbReference>
<dbReference type="InterPro" id="IPR027417">
    <property type="entry name" value="P-loop_NTPase"/>
</dbReference>
<dbReference type="SUPFAM" id="SSF52540">
    <property type="entry name" value="P-loop containing nucleoside triphosphate hydrolases"/>
    <property type="match status" value="1"/>
</dbReference>
<sequence>MSIMIVSNLNKQFLVKQKEPGMQGSLKALLNPKYKTVDAVRNVNFRVEKGEILAFIGPNGAGKSTTIKMLTGLLYPSSGSAEILGLNPWKQRRQLAYRIGTVFGQKAQLWYYLPPLDTFNLLAKIYELDQKEFRAQADMLIELFKLQDFLNTPVRKLSLGQRMKCEITASLLHKPELVFLDEPTIGLDVIAKQQIREAILAMNEINKTTIFLTSHDAGDIESICQRVIVVNNGEVIFDDPLSSLKKGFLTHKNIEVRFSEPLHGEFALPGVEVIKSTQHSVKLRVNTGSDSVSQIMKQIIDGYAVSDFNVDDPTMEEIIRTIYNTQPLHNEKEAMSIEAQS</sequence>
<comment type="caution">
    <text evidence="5">The sequence shown here is derived from an EMBL/GenBank/DDBJ whole genome shotgun (WGS) entry which is preliminary data.</text>
</comment>
<dbReference type="PROSITE" id="PS50893">
    <property type="entry name" value="ABC_TRANSPORTER_2"/>
    <property type="match status" value="1"/>
</dbReference>
<dbReference type="InterPro" id="IPR025302">
    <property type="entry name" value="DrrA1/2-like_C"/>
</dbReference>
<dbReference type="GO" id="GO:0016887">
    <property type="term" value="F:ATP hydrolysis activity"/>
    <property type="evidence" value="ECO:0007669"/>
    <property type="project" value="InterPro"/>
</dbReference>
<evidence type="ECO:0000256" key="3">
    <source>
        <dbReference type="ARBA" id="ARBA00022840"/>
    </source>
</evidence>
<dbReference type="GO" id="GO:0005524">
    <property type="term" value="F:ATP binding"/>
    <property type="evidence" value="ECO:0007669"/>
    <property type="project" value="UniProtKB-KW"/>
</dbReference>
<dbReference type="EMBL" id="JARQGV010000004">
    <property type="protein sequence ID" value="MDT2252100.1"/>
    <property type="molecule type" value="Genomic_DNA"/>
</dbReference>
<name>A0AAP5JV66_9BACL</name>
<protein>
    <submittedName>
        <fullName evidence="5">ATP-binding cassette domain-containing protein</fullName>
    </submittedName>
</protein>
<reference evidence="5" key="2">
    <citation type="submission" date="2023-03" db="EMBL/GenBank/DDBJ databases">
        <authorList>
            <person name="Obshta O."/>
            <person name="Zabrodski M.W."/>
            <person name="Soomro T."/>
            <person name="Wilson G."/>
            <person name="Masood F."/>
            <person name="Thebeau J."/>
            <person name="Bezerra Da Silva M.C."/>
            <person name="Raza F."/>
            <person name="Biganski S."/>
            <person name="Jose M."/>
            <person name="Camilli M."/>
            <person name="Kozii I.V."/>
            <person name="Kozii R.V."/>
            <person name="Simko E."/>
            <person name="Wood S.C."/>
        </authorList>
    </citation>
    <scope>NUCLEOTIDE SEQUENCE</scope>
    <source>
        <strain evidence="5">PL001</strain>
    </source>
</reference>
<dbReference type="PANTHER" id="PTHR42711:SF1">
    <property type="entry name" value="ABC-TRANSPORT PROTEIN, ATP-BINDING COMPONENT"/>
    <property type="match status" value="1"/>
</dbReference>
<evidence type="ECO:0000256" key="1">
    <source>
        <dbReference type="ARBA" id="ARBA00022448"/>
    </source>
</evidence>
<dbReference type="InterPro" id="IPR050763">
    <property type="entry name" value="ABC_transporter_ATP-binding"/>
</dbReference>
<dbReference type="PANTHER" id="PTHR42711">
    <property type="entry name" value="ABC TRANSPORTER ATP-BINDING PROTEIN"/>
    <property type="match status" value="1"/>
</dbReference>
<keyword evidence="3 5" id="KW-0067">ATP-binding</keyword>
<reference evidence="5" key="1">
    <citation type="journal article" date="2023" name="J. Vet. Diagn. Invest.">
        <title>Oxytetracycline-resistant Paenibacillus larvae identified in commercial beekeeping operations in Saskatchewan using pooled honey sampling.</title>
        <authorList>
            <person name="Obshta O."/>
            <person name="Zabrodski M.W."/>
            <person name="Soomro T."/>
            <person name="Wilson G."/>
            <person name="Masood F."/>
            <person name="Thebeau J."/>
            <person name="Silva M.C.B."/>
            <person name="Biganski S."/>
            <person name="Kozii I.V."/>
            <person name="Koziy R.V."/>
            <person name="Raza M.F."/>
            <person name="Jose M.S."/>
            <person name="Simko E."/>
            <person name="Wood S.C."/>
        </authorList>
    </citation>
    <scope>NUCLEOTIDE SEQUENCE</scope>
    <source>
        <strain evidence="5">PL001</strain>
    </source>
</reference>
<evidence type="ECO:0000313" key="6">
    <source>
        <dbReference type="Proteomes" id="UP001259239"/>
    </source>
</evidence>
<evidence type="ECO:0000313" key="5">
    <source>
        <dbReference type="EMBL" id="MDT2252100.1"/>
    </source>
</evidence>
<dbReference type="InterPro" id="IPR003593">
    <property type="entry name" value="AAA+_ATPase"/>
</dbReference>
<dbReference type="AlphaFoldDB" id="A0AAP5JV66"/>
<dbReference type="Gene3D" id="3.40.50.300">
    <property type="entry name" value="P-loop containing nucleotide triphosphate hydrolases"/>
    <property type="match status" value="1"/>
</dbReference>
<dbReference type="Proteomes" id="UP001259239">
    <property type="component" value="Unassembled WGS sequence"/>
</dbReference>
<feature type="domain" description="ABC transporter" evidence="4">
    <location>
        <begin position="9"/>
        <end position="257"/>
    </location>
</feature>
<evidence type="ECO:0000259" key="4">
    <source>
        <dbReference type="PROSITE" id="PS50893"/>
    </source>
</evidence>
<gene>
    <name evidence="5" type="ORF">P7H09_12685</name>
</gene>
<keyword evidence="2" id="KW-0547">Nucleotide-binding</keyword>